<keyword evidence="1" id="KW-0472">Membrane</keyword>
<evidence type="ECO:0000259" key="2">
    <source>
        <dbReference type="SMART" id="SM00014"/>
    </source>
</evidence>
<dbReference type="EMBL" id="JAIFZO010000002">
    <property type="protein sequence ID" value="MCX4237923.1"/>
    <property type="molecule type" value="Genomic_DNA"/>
</dbReference>
<evidence type="ECO:0000256" key="1">
    <source>
        <dbReference type="SAM" id="Phobius"/>
    </source>
</evidence>
<keyword evidence="1" id="KW-0812">Transmembrane</keyword>
<sequence length="229" mass="23472">MALDTDTRPAPSAVLPPALRAPLGLIAVLAAVVVAALGVMYAGHTEPGAVDRWFVEPTDDSVRAPWRGLALAVDFLGEPVGAAALILAAVAGCLLRRRNRAAVFVVVGVGVTVVVATLLKSLVERTIHGPGNLSYPSGHTAFLTALALVVALLAVGRFGLGRAGGTLLVLAAGLVAGAAMGWAQVALGAHYPTDVLGGWCTAWAVVPAAAWSVDRVADRRRPHGRPKPR</sequence>
<dbReference type="InterPro" id="IPR000326">
    <property type="entry name" value="PAP2/HPO"/>
</dbReference>
<dbReference type="Pfam" id="PF01569">
    <property type="entry name" value="PAP2"/>
    <property type="match status" value="1"/>
</dbReference>
<protein>
    <submittedName>
        <fullName evidence="3">Phosphatase PAP2 family protein</fullName>
    </submittedName>
</protein>
<feature type="transmembrane region" description="Helical" evidence="1">
    <location>
        <begin position="102"/>
        <end position="119"/>
    </location>
</feature>
<reference evidence="3" key="1">
    <citation type="journal article" date="2022" name="bioRxiv">
        <title>Discovery and biosynthetic assessment of Streptomyces ortus sp nov. isolated from a deep-sea sponge.</title>
        <authorList>
            <person name="Williams S.E."/>
        </authorList>
    </citation>
    <scope>NUCLEOTIDE SEQUENCE</scope>
    <source>
        <strain evidence="3">A15ISP2-DRY2</strain>
    </source>
</reference>
<feature type="transmembrane region" description="Helical" evidence="1">
    <location>
        <begin position="195"/>
        <end position="213"/>
    </location>
</feature>
<dbReference type="SUPFAM" id="SSF48317">
    <property type="entry name" value="Acid phosphatase/Vanadium-dependent haloperoxidase"/>
    <property type="match status" value="1"/>
</dbReference>
<feature type="transmembrane region" description="Helical" evidence="1">
    <location>
        <begin position="167"/>
        <end position="189"/>
    </location>
</feature>
<dbReference type="InterPro" id="IPR036938">
    <property type="entry name" value="PAP2/HPO_sf"/>
</dbReference>
<evidence type="ECO:0000313" key="4">
    <source>
        <dbReference type="Proteomes" id="UP001165590"/>
    </source>
</evidence>
<name>A0ABT3VDJ1_9ACTN</name>
<feature type="domain" description="Phosphatidic acid phosphatase type 2/haloperoxidase" evidence="2">
    <location>
        <begin position="80"/>
        <end position="210"/>
    </location>
</feature>
<accession>A0ABT3VDJ1</accession>
<feature type="transmembrane region" description="Helical" evidence="1">
    <location>
        <begin position="139"/>
        <end position="160"/>
    </location>
</feature>
<evidence type="ECO:0000313" key="3">
    <source>
        <dbReference type="EMBL" id="MCX4237923.1"/>
    </source>
</evidence>
<dbReference type="Gene3D" id="1.20.144.10">
    <property type="entry name" value="Phosphatidic acid phosphatase type 2/haloperoxidase"/>
    <property type="match status" value="1"/>
</dbReference>
<feature type="transmembrane region" description="Helical" evidence="1">
    <location>
        <begin position="75"/>
        <end position="95"/>
    </location>
</feature>
<gene>
    <name evidence="3" type="ORF">K3769_35180</name>
</gene>
<dbReference type="SMART" id="SM00014">
    <property type="entry name" value="acidPPc"/>
    <property type="match status" value="1"/>
</dbReference>
<proteinExistence type="predicted"/>
<dbReference type="Proteomes" id="UP001165590">
    <property type="component" value="Unassembled WGS sequence"/>
</dbReference>
<keyword evidence="1" id="KW-1133">Transmembrane helix</keyword>
<comment type="caution">
    <text evidence="3">The sequence shown here is derived from an EMBL/GenBank/DDBJ whole genome shotgun (WGS) entry which is preliminary data.</text>
</comment>
<keyword evidence="4" id="KW-1185">Reference proteome</keyword>
<organism evidence="3 4">
    <name type="scientific">Streptomyces ortus</name>
    <dbReference type="NCBI Taxonomy" id="2867268"/>
    <lineage>
        <taxon>Bacteria</taxon>
        <taxon>Bacillati</taxon>
        <taxon>Actinomycetota</taxon>
        <taxon>Actinomycetes</taxon>
        <taxon>Kitasatosporales</taxon>
        <taxon>Streptomycetaceae</taxon>
        <taxon>Streptomyces</taxon>
    </lineage>
</organism>
<feature type="transmembrane region" description="Helical" evidence="1">
    <location>
        <begin position="21"/>
        <end position="43"/>
    </location>
</feature>
<dbReference type="RefSeq" id="WP_267030268.1">
    <property type="nucleotide sequence ID" value="NZ_JAIFZO010000002.1"/>
</dbReference>